<reference evidence="1" key="1">
    <citation type="submission" date="2021-02" db="EMBL/GenBank/DDBJ databases">
        <authorList>
            <consortium name="DOE Joint Genome Institute"/>
            <person name="Ahrendt S."/>
            <person name="Looney B.P."/>
            <person name="Miyauchi S."/>
            <person name="Morin E."/>
            <person name="Drula E."/>
            <person name="Courty P.E."/>
            <person name="Chicoki N."/>
            <person name="Fauchery L."/>
            <person name="Kohler A."/>
            <person name="Kuo A."/>
            <person name="Labutti K."/>
            <person name="Pangilinan J."/>
            <person name="Lipzen A."/>
            <person name="Riley R."/>
            <person name="Andreopoulos W."/>
            <person name="He G."/>
            <person name="Johnson J."/>
            <person name="Barry K.W."/>
            <person name="Grigoriev I.V."/>
            <person name="Nagy L."/>
            <person name="Hibbett D."/>
            <person name="Henrissat B."/>
            <person name="Matheny P.B."/>
            <person name="Labbe J."/>
            <person name="Martin F."/>
        </authorList>
    </citation>
    <scope>NUCLEOTIDE SEQUENCE</scope>
    <source>
        <strain evidence="1">FP105234-sp</strain>
    </source>
</reference>
<keyword evidence="2" id="KW-1185">Reference proteome</keyword>
<dbReference type="Proteomes" id="UP000814033">
    <property type="component" value="Unassembled WGS sequence"/>
</dbReference>
<evidence type="ECO:0000313" key="2">
    <source>
        <dbReference type="Proteomes" id="UP000814033"/>
    </source>
</evidence>
<name>A0ACB8RJY6_9AGAM</name>
<comment type="caution">
    <text evidence="1">The sequence shown here is derived from an EMBL/GenBank/DDBJ whole genome shotgun (WGS) entry which is preliminary data.</text>
</comment>
<reference evidence="1" key="2">
    <citation type="journal article" date="2022" name="New Phytol.">
        <title>Evolutionary transition to the ectomycorrhizal habit in the genomes of a hyperdiverse lineage of mushroom-forming fungi.</title>
        <authorList>
            <person name="Looney B."/>
            <person name="Miyauchi S."/>
            <person name="Morin E."/>
            <person name="Drula E."/>
            <person name="Courty P.E."/>
            <person name="Kohler A."/>
            <person name="Kuo A."/>
            <person name="LaButti K."/>
            <person name="Pangilinan J."/>
            <person name="Lipzen A."/>
            <person name="Riley R."/>
            <person name="Andreopoulos W."/>
            <person name="He G."/>
            <person name="Johnson J."/>
            <person name="Nolan M."/>
            <person name="Tritt A."/>
            <person name="Barry K.W."/>
            <person name="Grigoriev I.V."/>
            <person name="Nagy L.G."/>
            <person name="Hibbett D."/>
            <person name="Henrissat B."/>
            <person name="Matheny P.B."/>
            <person name="Labbe J."/>
            <person name="Martin F.M."/>
        </authorList>
    </citation>
    <scope>NUCLEOTIDE SEQUENCE</scope>
    <source>
        <strain evidence="1">FP105234-sp</strain>
    </source>
</reference>
<gene>
    <name evidence="1" type="ORF">FA95DRAFT_298865</name>
</gene>
<sequence>MKGGSEGVYVTARTGVVAWGVCGGSDACERKGHGGPSKPAVQKGKGGARFGPCALLYPSRSGRLPLRSRSTASSPRHSPSTPAATPTPPRTPSANHWRPVYPPAAFFRSGSAGRHIFVTNARCCLTDPLLPDHGHKTCTVAARPRARDGLVLLVCKSRDRPESDCDNDARRAPGASRLELIPLRDCPAWPAPPPPCADNRRIIIIRVCAAPTTTRPTRLFHRDARPYQRRSPAAFVSSASRRMQAIPTPSSSCPTRLGARSQSPRTVTAGSSEARPAGPACRRIAAFSPLARGRGVQGKW</sequence>
<accession>A0ACB8RJY6</accession>
<dbReference type="EMBL" id="MU275991">
    <property type="protein sequence ID" value="KAI0044207.1"/>
    <property type="molecule type" value="Genomic_DNA"/>
</dbReference>
<organism evidence="1 2">
    <name type="scientific">Auriscalpium vulgare</name>
    <dbReference type="NCBI Taxonomy" id="40419"/>
    <lineage>
        <taxon>Eukaryota</taxon>
        <taxon>Fungi</taxon>
        <taxon>Dikarya</taxon>
        <taxon>Basidiomycota</taxon>
        <taxon>Agaricomycotina</taxon>
        <taxon>Agaricomycetes</taxon>
        <taxon>Russulales</taxon>
        <taxon>Auriscalpiaceae</taxon>
        <taxon>Auriscalpium</taxon>
    </lineage>
</organism>
<proteinExistence type="predicted"/>
<protein>
    <submittedName>
        <fullName evidence="1">Uncharacterized protein</fullName>
    </submittedName>
</protein>
<evidence type="ECO:0000313" key="1">
    <source>
        <dbReference type="EMBL" id="KAI0044207.1"/>
    </source>
</evidence>